<reference evidence="6 7" key="1">
    <citation type="submission" date="2023-02" db="EMBL/GenBank/DDBJ databases">
        <title>Streptomyces sp. SCA4-21 with antifungal activity against Fusarium oxysporum f. sp. cubense, Streptomyces sp. SCA2-17 with antifungal activity against Fusarium oxysporum f. sp. cubense.</title>
        <authorList>
            <person name="Qi D."/>
        </authorList>
    </citation>
    <scope>NUCLEOTIDE SEQUENCE [LARGE SCALE GENOMIC DNA]</scope>
    <source>
        <strain evidence="6 7">SCA4-21</strain>
    </source>
</reference>
<evidence type="ECO:0000256" key="1">
    <source>
        <dbReference type="ARBA" id="ARBA00023015"/>
    </source>
</evidence>
<dbReference type="RefSeq" id="WP_311035489.1">
    <property type="nucleotide sequence ID" value="NZ_CP117522.1"/>
</dbReference>
<keyword evidence="1" id="KW-0805">Transcription regulation</keyword>
<dbReference type="InterPro" id="IPR011075">
    <property type="entry name" value="TetR_C"/>
</dbReference>
<dbReference type="Pfam" id="PF00440">
    <property type="entry name" value="TetR_N"/>
    <property type="match status" value="1"/>
</dbReference>
<evidence type="ECO:0000256" key="4">
    <source>
        <dbReference type="PROSITE-ProRule" id="PRU00335"/>
    </source>
</evidence>
<dbReference type="Pfam" id="PF16925">
    <property type="entry name" value="TetR_C_13"/>
    <property type="match status" value="1"/>
</dbReference>
<dbReference type="InterPro" id="IPR001647">
    <property type="entry name" value="HTH_TetR"/>
</dbReference>
<dbReference type="Gene3D" id="1.10.10.60">
    <property type="entry name" value="Homeodomain-like"/>
    <property type="match status" value="1"/>
</dbReference>
<keyword evidence="2 4" id="KW-0238">DNA-binding</keyword>
<dbReference type="InterPro" id="IPR009057">
    <property type="entry name" value="Homeodomain-like_sf"/>
</dbReference>
<accession>A0ABY9UUR1</accession>
<dbReference type="InterPro" id="IPR036271">
    <property type="entry name" value="Tet_transcr_reg_TetR-rel_C_sf"/>
</dbReference>
<dbReference type="Proteomes" id="UP001305606">
    <property type="component" value="Chromosome"/>
</dbReference>
<keyword evidence="3" id="KW-0804">Transcription</keyword>
<evidence type="ECO:0000313" key="6">
    <source>
        <dbReference type="EMBL" id="WNE96291.1"/>
    </source>
</evidence>
<sequence>MSPVGRPRAFDLEAVLEAAMLLFWEQGYEATSLAQLREATGLSSASLYGAFGSKDGLFERAVQHYISGPGSITDVAADEALSPREAIARLLHGSIDMQTDPSHPRGCLIALSGTLGAPDSGEAARKVVAARRAVDRARIRECVVRGIASGDLAEDTDVDGTTSMIHGFLLGISTQVCDGVPAHDLHTAADTLLATWGEGAAHAG</sequence>
<dbReference type="PANTHER" id="PTHR47506:SF1">
    <property type="entry name" value="HTH-TYPE TRANSCRIPTIONAL REGULATOR YJDC"/>
    <property type="match status" value="1"/>
</dbReference>
<dbReference type="PROSITE" id="PS50977">
    <property type="entry name" value="HTH_TETR_2"/>
    <property type="match status" value="1"/>
</dbReference>
<dbReference type="EMBL" id="CP117522">
    <property type="protein sequence ID" value="WNE96291.1"/>
    <property type="molecule type" value="Genomic_DNA"/>
</dbReference>
<organism evidence="6 7">
    <name type="scientific">Streptomyces luomodiensis</name>
    <dbReference type="NCBI Taxonomy" id="3026192"/>
    <lineage>
        <taxon>Bacteria</taxon>
        <taxon>Bacillati</taxon>
        <taxon>Actinomycetota</taxon>
        <taxon>Actinomycetes</taxon>
        <taxon>Kitasatosporales</taxon>
        <taxon>Streptomycetaceae</taxon>
        <taxon>Streptomyces</taxon>
    </lineage>
</organism>
<dbReference type="SUPFAM" id="SSF46689">
    <property type="entry name" value="Homeodomain-like"/>
    <property type="match status" value="1"/>
</dbReference>
<name>A0ABY9UUR1_9ACTN</name>
<evidence type="ECO:0000256" key="3">
    <source>
        <dbReference type="ARBA" id="ARBA00023163"/>
    </source>
</evidence>
<evidence type="ECO:0000313" key="7">
    <source>
        <dbReference type="Proteomes" id="UP001305606"/>
    </source>
</evidence>
<feature type="domain" description="HTH tetR-type" evidence="5">
    <location>
        <begin position="9"/>
        <end position="69"/>
    </location>
</feature>
<protein>
    <submittedName>
        <fullName evidence="6">TetR/AcrR family transcriptional regulator</fullName>
    </submittedName>
</protein>
<feature type="DNA-binding region" description="H-T-H motif" evidence="4">
    <location>
        <begin position="32"/>
        <end position="51"/>
    </location>
</feature>
<dbReference type="Gene3D" id="1.10.357.10">
    <property type="entry name" value="Tetracycline Repressor, domain 2"/>
    <property type="match status" value="1"/>
</dbReference>
<dbReference type="InterPro" id="IPR023772">
    <property type="entry name" value="DNA-bd_HTH_TetR-type_CS"/>
</dbReference>
<dbReference type="PRINTS" id="PR00455">
    <property type="entry name" value="HTHTETR"/>
</dbReference>
<dbReference type="PROSITE" id="PS01081">
    <property type="entry name" value="HTH_TETR_1"/>
    <property type="match status" value="1"/>
</dbReference>
<keyword evidence="7" id="KW-1185">Reference proteome</keyword>
<dbReference type="SUPFAM" id="SSF48498">
    <property type="entry name" value="Tetracyclin repressor-like, C-terminal domain"/>
    <property type="match status" value="1"/>
</dbReference>
<gene>
    <name evidence="6" type="ORF">PS467_13555</name>
</gene>
<dbReference type="PANTHER" id="PTHR47506">
    <property type="entry name" value="TRANSCRIPTIONAL REGULATORY PROTEIN"/>
    <property type="match status" value="1"/>
</dbReference>
<evidence type="ECO:0000256" key="2">
    <source>
        <dbReference type="ARBA" id="ARBA00023125"/>
    </source>
</evidence>
<proteinExistence type="predicted"/>
<evidence type="ECO:0000259" key="5">
    <source>
        <dbReference type="PROSITE" id="PS50977"/>
    </source>
</evidence>